<sequence length="127" mass="14507">MCREGASGSVVFLKIIDDSEEGEVLLEEWDRLTEQECLLEEKLLRLEQAVLEKYPDIKAAGIVIRAVLPKDDCTLLRRYAALIQMKKRAFQMIETVNREIASAQKETRRELDEVNDLLADIEAQLGT</sequence>
<accession>A0A454Y066</accession>
<name>A0A454Y066_PRIPA</name>
<evidence type="ECO:0000313" key="2">
    <source>
        <dbReference type="Proteomes" id="UP000005239"/>
    </source>
</evidence>
<evidence type="ECO:0000313" key="1">
    <source>
        <dbReference type="EnsemblMetazoa" id="PPA04394.1"/>
    </source>
</evidence>
<dbReference type="Proteomes" id="UP000005239">
    <property type="component" value="Unassembled WGS sequence"/>
</dbReference>
<keyword evidence="2" id="KW-1185">Reference proteome</keyword>
<protein>
    <submittedName>
        <fullName evidence="1">Uncharacterized protein</fullName>
    </submittedName>
</protein>
<reference evidence="2" key="1">
    <citation type="journal article" date="2008" name="Nat. Genet.">
        <title>The Pristionchus pacificus genome provides a unique perspective on nematode lifestyle and parasitism.</title>
        <authorList>
            <person name="Dieterich C."/>
            <person name="Clifton S.W."/>
            <person name="Schuster L.N."/>
            <person name="Chinwalla A."/>
            <person name="Delehaunty K."/>
            <person name="Dinkelacker I."/>
            <person name="Fulton L."/>
            <person name="Fulton R."/>
            <person name="Godfrey J."/>
            <person name="Minx P."/>
            <person name="Mitreva M."/>
            <person name="Roeseler W."/>
            <person name="Tian H."/>
            <person name="Witte H."/>
            <person name="Yang S.P."/>
            <person name="Wilson R.K."/>
            <person name="Sommer R.J."/>
        </authorList>
    </citation>
    <scope>NUCLEOTIDE SEQUENCE [LARGE SCALE GENOMIC DNA]</scope>
    <source>
        <strain evidence="2">PS312</strain>
    </source>
</reference>
<dbReference type="AlphaFoldDB" id="A0A454Y066"/>
<accession>A0A8R1YAD8</accession>
<dbReference type="EnsemblMetazoa" id="PPA04394.1">
    <property type="protein sequence ID" value="PPA04394.1"/>
    <property type="gene ID" value="WBGene00093948"/>
</dbReference>
<reference evidence="1" key="2">
    <citation type="submission" date="2022-06" db="UniProtKB">
        <authorList>
            <consortium name="EnsemblMetazoa"/>
        </authorList>
    </citation>
    <scope>IDENTIFICATION</scope>
    <source>
        <strain evidence="1">PS312</strain>
    </source>
</reference>
<organism evidence="1 2">
    <name type="scientific">Pristionchus pacificus</name>
    <name type="common">Parasitic nematode worm</name>
    <dbReference type="NCBI Taxonomy" id="54126"/>
    <lineage>
        <taxon>Eukaryota</taxon>
        <taxon>Metazoa</taxon>
        <taxon>Ecdysozoa</taxon>
        <taxon>Nematoda</taxon>
        <taxon>Chromadorea</taxon>
        <taxon>Rhabditida</taxon>
        <taxon>Rhabditina</taxon>
        <taxon>Diplogasteromorpha</taxon>
        <taxon>Diplogasteroidea</taxon>
        <taxon>Neodiplogasteridae</taxon>
        <taxon>Pristionchus</taxon>
    </lineage>
</organism>
<proteinExistence type="predicted"/>
<gene>
    <name evidence="1" type="primary">WBGene00093948</name>
</gene>